<dbReference type="InterPro" id="IPR013783">
    <property type="entry name" value="Ig-like_fold"/>
</dbReference>
<feature type="domain" description="Glycosyl hydrolase-like 10" evidence="3">
    <location>
        <begin position="213"/>
        <end position="300"/>
    </location>
</feature>
<keyword evidence="1 2" id="KW-0732">Signal</keyword>
<dbReference type="PATRIC" id="fig|1081904.3.peg.787"/>
<sequence>MKSLFFLLLSVLFALPISIKADVFTASPKYEVRAVWLTTIGGLDWPHGYARSEQSVAKQQQALCDILDKLKQAGINTVLMQTRIRGTMIYPSQYEPWDGCLSGIPGQSPGYDALKFAVDECHKRGMEIQAWVVTMPVGKWDALGCRHLRQRLPGLIRRIGPDGYMNPEDERTSSWLANICDEITSNYDIDGIHLDYIRYPETWSIRITRDEARKHITGIVRAIYTRIKSRKPWVKLSASPVGKYDDLSRFRSHGWNAYTKVCQDAQGWLRAGIMDELFPMMYFQGNQFYPFAIDWAEQSNGRIVAPGLGTYFLSPGQADWPLETITREMELLRRWHLGFAHFRSQFFTDNVKGIYDFTADEFDRSPALIPAMTWIHAIPPLPPTSIGISSQANGISGRLSWQGARDRSNGSYLLYNVYSSREYPVDINDARNLITTRVQATNIELPSVKGRRYYAVTAVDRYGNESSPAQMERPQTESTAVELLQCDGKMIYLPQKSKILDADLIAIETFQGTIIATRPYRNMQVDIRDIPSGIYIIRSLNARGISHKLGYVLIRR</sequence>
<organism evidence="4 5">
    <name type="scientific">Hoylesella pleuritidis F0068</name>
    <dbReference type="NCBI Taxonomy" id="1081904"/>
    <lineage>
        <taxon>Bacteria</taxon>
        <taxon>Pseudomonadati</taxon>
        <taxon>Bacteroidota</taxon>
        <taxon>Bacteroidia</taxon>
        <taxon>Bacteroidales</taxon>
        <taxon>Prevotellaceae</taxon>
        <taxon>Hoylesella</taxon>
    </lineage>
</organism>
<dbReference type="SUPFAM" id="SSF51445">
    <property type="entry name" value="(Trans)glycosidases"/>
    <property type="match status" value="1"/>
</dbReference>
<evidence type="ECO:0000256" key="1">
    <source>
        <dbReference type="ARBA" id="ARBA00022729"/>
    </source>
</evidence>
<dbReference type="InterPro" id="IPR017853">
    <property type="entry name" value="GH"/>
</dbReference>
<proteinExistence type="predicted"/>
<dbReference type="GO" id="GO:0016787">
    <property type="term" value="F:hydrolase activity"/>
    <property type="evidence" value="ECO:0007669"/>
    <property type="project" value="UniProtKB-KW"/>
</dbReference>
<keyword evidence="4" id="KW-0378">Hydrolase</keyword>
<feature type="signal peptide" evidence="2">
    <location>
        <begin position="1"/>
        <end position="21"/>
    </location>
</feature>
<dbReference type="InterPro" id="IPR003790">
    <property type="entry name" value="GHL10"/>
</dbReference>
<dbReference type="Proteomes" id="UP000016600">
    <property type="component" value="Unassembled WGS sequence"/>
</dbReference>
<accession>U2MNV3</accession>
<feature type="domain" description="Glycosyl hydrolase-like 10" evidence="3">
    <location>
        <begin position="31"/>
        <end position="201"/>
    </location>
</feature>
<dbReference type="InterPro" id="IPR052177">
    <property type="entry name" value="Divisome_Glycosyl_Hydrolase"/>
</dbReference>
<evidence type="ECO:0000259" key="3">
    <source>
        <dbReference type="Pfam" id="PF02638"/>
    </source>
</evidence>
<dbReference type="Gene3D" id="3.20.20.80">
    <property type="entry name" value="Glycosidases"/>
    <property type="match status" value="1"/>
</dbReference>
<dbReference type="PANTHER" id="PTHR43405:SF1">
    <property type="entry name" value="GLYCOSYL HYDROLASE DIGH"/>
    <property type="match status" value="1"/>
</dbReference>
<gene>
    <name evidence="4" type="ORF">HMPREF1218_1842</name>
</gene>
<evidence type="ECO:0000313" key="4">
    <source>
        <dbReference type="EMBL" id="ERK03335.1"/>
    </source>
</evidence>
<dbReference type="AlphaFoldDB" id="U2MNV3"/>
<evidence type="ECO:0000313" key="5">
    <source>
        <dbReference type="Proteomes" id="UP000016600"/>
    </source>
</evidence>
<dbReference type="Pfam" id="PF02638">
    <property type="entry name" value="GHL10"/>
    <property type="match status" value="2"/>
</dbReference>
<reference evidence="4 5" key="1">
    <citation type="submission" date="2013-08" db="EMBL/GenBank/DDBJ databases">
        <authorList>
            <person name="Durkin A.S."/>
            <person name="Haft D.R."/>
            <person name="McCorrison J."/>
            <person name="Torralba M."/>
            <person name="Gillis M."/>
            <person name="Haft D.H."/>
            <person name="Methe B."/>
            <person name="Sutton G."/>
            <person name="Nelson K.E."/>
        </authorList>
    </citation>
    <scope>NUCLEOTIDE SEQUENCE [LARGE SCALE GENOMIC DNA]</scope>
    <source>
        <strain evidence="4 5">F0068</strain>
    </source>
</reference>
<dbReference type="PANTHER" id="PTHR43405">
    <property type="entry name" value="GLYCOSYL HYDROLASE DIGH"/>
    <property type="match status" value="1"/>
</dbReference>
<protein>
    <submittedName>
        <fullName evidence="4">Glycosyl hydrolase-like domain protein, PF02638 protein</fullName>
    </submittedName>
</protein>
<name>U2MNV3_9BACT</name>
<comment type="caution">
    <text evidence="4">The sequence shown here is derived from an EMBL/GenBank/DDBJ whole genome shotgun (WGS) entry which is preliminary data.</text>
</comment>
<dbReference type="Gene3D" id="2.60.40.10">
    <property type="entry name" value="Immunoglobulins"/>
    <property type="match status" value="1"/>
</dbReference>
<keyword evidence="5" id="KW-1185">Reference proteome</keyword>
<evidence type="ECO:0000256" key="2">
    <source>
        <dbReference type="SAM" id="SignalP"/>
    </source>
</evidence>
<dbReference type="RefSeq" id="WP_021583481.1">
    <property type="nucleotide sequence ID" value="NZ_AWET01000011.1"/>
</dbReference>
<dbReference type="EMBL" id="AWET01000011">
    <property type="protein sequence ID" value="ERK03335.1"/>
    <property type="molecule type" value="Genomic_DNA"/>
</dbReference>
<feature type="chain" id="PRO_5004632654" evidence="2">
    <location>
        <begin position="22"/>
        <end position="556"/>
    </location>
</feature>